<dbReference type="InterPro" id="IPR015927">
    <property type="entry name" value="Peptidase_S24_S26A/B/C"/>
</dbReference>
<dbReference type="InterPro" id="IPR050077">
    <property type="entry name" value="LexA_repressor"/>
</dbReference>
<evidence type="ECO:0000256" key="1">
    <source>
        <dbReference type="ARBA" id="ARBA00007484"/>
    </source>
</evidence>
<evidence type="ECO:0000313" key="9">
    <source>
        <dbReference type="EMBL" id="TBW57396.1"/>
    </source>
</evidence>
<protein>
    <submittedName>
        <fullName evidence="9">Translesion error-prone DNA polymerase V autoproteolytic subunit</fullName>
    </submittedName>
</protein>
<keyword evidence="6" id="KW-0742">SOS response</keyword>
<dbReference type="InterPro" id="IPR036286">
    <property type="entry name" value="LexA/Signal_pep-like_sf"/>
</dbReference>
<accession>A0ABY1ZRF2</accession>
<evidence type="ECO:0000256" key="4">
    <source>
        <dbReference type="ARBA" id="ARBA00022813"/>
    </source>
</evidence>
<keyword evidence="3 7" id="KW-0378">Hydrolase</keyword>
<gene>
    <name evidence="9" type="primary">umuD</name>
    <name evidence="9" type="ORF">EZI54_06990</name>
</gene>
<comment type="similarity">
    <text evidence="1 7">Belongs to the peptidase S24 family.</text>
</comment>
<dbReference type="Gene3D" id="2.10.109.10">
    <property type="entry name" value="Umud Fragment, subunit A"/>
    <property type="match status" value="1"/>
</dbReference>
<proteinExistence type="inferred from homology"/>
<keyword evidence="2" id="KW-0227">DNA damage</keyword>
<dbReference type="InterPro" id="IPR039418">
    <property type="entry name" value="LexA-like"/>
</dbReference>
<dbReference type="PRINTS" id="PR00726">
    <property type="entry name" value="LEXASERPTASE"/>
</dbReference>
<dbReference type="Proteomes" id="UP000313645">
    <property type="component" value="Unassembled WGS sequence"/>
</dbReference>
<sequence length="181" mass="20218">MSLLRALGYSATGHDTRKNAPSPLYCIFIQYQREVTPVFAQEFYTAAQFDDSRAIPLYEDSVYAGFPSPASDYTEKELDISELCITNPPATYFVRVRGESMLGAGIQDGDVLVVDRSLEAVHDAVIIAILDGEFLVKRLDRSGPTPILRSDNPDYPDIPMSEGQQLETFGVVTWCLHRVHR</sequence>
<evidence type="ECO:0000259" key="8">
    <source>
        <dbReference type="Pfam" id="PF00717"/>
    </source>
</evidence>
<feature type="domain" description="Peptidase S24/S26A/S26B/S26C" evidence="8">
    <location>
        <begin position="56"/>
        <end position="172"/>
    </location>
</feature>
<dbReference type="SUPFAM" id="SSF51306">
    <property type="entry name" value="LexA/Signal peptidase"/>
    <property type="match status" value="1"/>
</dbReference>
<evidence type="ECO:0000256" key="6">
    <source>
        <dbReference type="ARBA" id="ARBA00023236"/>
    </source>
</evidence>
<keyword evidence="4 7" id="KW-0068">Autocatalytic cleavage</keyword>
<comment type="caution">
    <text evidence="9">The sequence shown here is derived from an EMBL/GenBank/DDBJ whole genome shotgun (WGS) entry which is preliminary data.</text>
</comment>
<dbReference type="NCBIfam" id="NF007621">
    <property type="entry name" value="PRK10276.1"/>
    <property type="match status" value="1"/>
</dbReference>
<keyword evidence="10" id="KW-1185">Reference proteome</keyword>
<dbReference type="CDD" id="cd06529">
    <property type="entry name" value="S24_LexA-like"/>
    <property type="match status" value="1"/>
</dbReference>
<dbReference type="Pfam" id="PF00717">
    <property type="entry name" value="Peptidase_S24"/>
    <property type="match status" value="1"/>
</dbReference>
<evidence type="ECO:0000256" key="5">
    <source>
        <dbReference type="ARBA" id="ARBA00023204"/>
    </source>
</evidence>
<reference evidence="9 10" key="1">
    <citation type="submission" date="2019-02" db="EMBL/GenBank/DDBJ databases">
        <title>Marinobacter halodurans sp. nov., a marine bacterium isolated from sea tidal flat.</title>
        <authorList>
            <person name="Yoo Y."/>
            <person name="Lee D.W."/>
            <person name="Kim B.S."/>
            <person name="Kim J.-J."/>
        </authorList>
    </citation>
    <scope>NUCLEOTIDE SEQUENCE [LARGE SCALE GENOMIC DNA]</scope>
    <source>
        <strain evidence="9 10">YJ-S3-2</strain>
    </source>
</reference>
<evidence type="ECO:0000256" key="2">
    <source>
        <dbReference type="ARBA" id="ARBA00022763"/>
    </source>
</evidence>
<dbReference type="PANTHER" id="PTHR33516:SF2">
    <property type="entry name" value="LEXA REPRESSOR-RELATED"/>
    <property type="match status" value="1"/>
</dbReference>
<evidence type="ECO:0000256" key="7">
    <source>
        <dbReference type="RuleBase" id="RU003991"/>
    </source>
</evidence>
<dbReference type="InterPro" id="IPR006197">
    <property type="entry name" value="Peptidase_S24_LexA"/>
</dbReference>
<evidence type="ECO:0000256" key="3">
    <source>
        <dbReference type="ARBA" id="ARBA00022801"/>
    </source>
</evidence>
<dbReference type="PANTHER" id="PTHR33516">
    <property type="entry name" value="LEXA REPRESSOR"/>
    <property type="match status" value="1"/>
</dbReference>
<evidence type="ECO:0000313" key="10">
    <source>
        <dbReference type="Proteomes" id="UP000313645"/>
    </source>
</evidence>
<name>A0ABY1ZRF2_9GAMM</name>
<organism evidence="9 10">
    <name type="scientific">Marinobacter halodurans</name>
    <dbReference type="NCBI Taxonomy" id="2528979"/>
    <lineage>
        <taxon>Bacteria</taxon>
        <taxon>Pseudomonadati</taxon>
        <taxon>Pseudomonadota</taxon>
        <taxon>Gammaproteobacteria</taxon>
        <taxon>Pseudomonadales</taxon>
        <taxon>Marinobacteraceae</taxon>
        <taxon>Marinobacter</taxon>
    </lineage>
</organism>
<dbReference type="EMBL" id="SJDL01000008">
    <property type="protein sequence ID" value="TBW57396.1"/>
    <property type="molecule type" value="Genomic_DNA"/>
</dbReference>
<keyword evidence="5" id="KW-0234">DNA repair</keyword>